<protein>
    <submittedName>
        <fullName evidence="2">Uncharacterized protein</fullName>
    </submittedName>
</protein>
<proteinExistence type="predicted"/>
<accession>A0A5B7CQU9</accession>
<keyword evidence="3" id="KW-1185">Reference proteome</keyword>
<dbReference type="EMBL" id="VSRR010000169">
    <property type="protein sequence ID" value="MPC11565.1"/>
    <property type="molecule type" value="Genomic_DNA"/>
</dbReference>
<dbReference type="Proteomes" id="UP000324222">
    <property type="component" value="Unassembled WGS sequence"/>
</dbReference>
<feature type="transmembrane region" description="Helical" evidence="1">
    <location>
        <begin position="20"/>
        <end position="44"/>
    </location>
</feature>
<reference evidence="2 3" key="1">
    <citation type="submission" date="2019-05" db="EMBL/GenBank/DDBJ databases">
        <title>Another draft genome of Portunus trituberculatus and its Hox gene families provides insights of decapod evolution.</title>
        <authorList>
            <person name="Jeong J.-H."/>
            <person name="Song I."/>
            <person name="Kim S."/>
            <person name="Choi T."/>
            <person name="Kim D."/>
            <person name="Ryu S."/>
            <person name="Kim W."/>
        </authorList>
    </citation>
    <scope>NUCLEOTIDE SEQUENCE [LARGE SCALE GENOMIC DNA]</scope>
    <source>
        <tissue evidence="2">Muscle</tissue>
    </source>
</reference>
<evidence type="ECO:0000256" key="1">
    <source>
        <dbReference type="SAM" id="Phobius"/>
    </source>
</evidence>
<evidence type="ECO:0000313" key="2">
    <source>
        <dbReference type="EMBL" id="MPC11565.1"/>
    </source>
</evidence>
<keyword evidence="1" id="KW-1133">Transmembrane helix</keyword>
<name>A0A5B7CQU9_PORTR</name>
<gene>
    <name evidence="2" type="ORF">E2C01_004232</name>
</gene>
<organism evidence="2 3">
    <name type="scientific">Portunus trituberculatus</name>
    <name type="common">Swimming crab</name>
    <name type="synonym">Neptunus trituberculatus</name>
    <dbReference type="NCBI Taxonomy" id="210409"/>
    <lineage>
        <taxon>Eukaryota</taxon>
        <taxon>Metazoa</taxon>
        <taxon>Ecdysozoa</taxon>
        <taxon>Arthropoda</taxon>
        <taxon>Crustacea</taxon>
        <taxon>Multicrustacea</taxon>
        <taxon>Malacostraca</taxon>
        <taxon>Eumalacostraca</taxon>
        <taxon>Eucarida</taxon>
        <taxon>Decapoda</taxon>
        <taxon>Pleocyemata</taxon>
        <taxon>Brachyura</taxon>
        <taxon>Eubrachyura</taxon>
        <taxon>Portunoidea</taxon>
        <taxon>Portunidae</taxon>
        <taxon>Portuninae</taxon>
        <taxon>Portunus</taxon>
    </lineage>
</organism>
<comment type="caution">
    <text evidence="2">The sequence shown here is derived from an EMBL/GenBank/DDBJ whole genome shotgun (WGS) entry which is preliminary data.</text>
</comment>
<keyword evidence="1" id="KW-0472">Membrane</keyword>
<keyword evidence="1" id="KW-0812">Transmembrane</keyword>
<dbReference type="AlphaFoldDB" id="A0A5B7CQU9"/>
<sequence>MDRKENVLRKPHTYSKMEYVYMVFVPAAWPSCYTCHLATLGVMIQSQAKPQKAYVYTTFSSQNKLHFCLKQYL</sequence>
<evidence type="ECO:0000313" key="3">
    <source>
        <dbReference type="Proteomes" id="UP000324222"/>
    </source>
</evidence>